<reference evidence="9" key="2">
    <citation type="submission" date="2023-04" db="EMBL/GenBank/DDBJ databases">
        <title>Characterization and analysis of the complete genome of Gordonia rubripertincta 112, the degrader of aromatic and aliphatic compounds.</title>
        <authorList>
            <person name="Frantsuzova E."/>
            <person name="Bogun A."/>
            <person name="Delegan Y."/>
        </authorList>
    </citation>
    <scope>NUCLEOTIDE SEQUENCE</scope>
    <source>
        <strain evidence="9">112</strain>
    </source>
</reference>
<feature type="transmembrane region" description="Helical" evidence="6">
    <location>
        <begin position="402"/>
        <end position="424"/>
    </location>
</feature>
<evidence type="ECO:0000256" key="4">
    <source>
        <dbReference type="ARBA" id="ARBA00023136"/>
    </source>
</evidence>
<feature type="domain" description="Major facilitator superfamily (MFS) profile" evidence="7">
    <location>
        <begin position="52"/>
        <end position="460"/>
    </location>
</feature>
<dbReference type="EMBL" id="JARUXG010000002">
    <property type="protein sequence ID" value="MDG6780370.1"/>
    <property type="molecule type" value="Genomic_DNA"/>
</dbReference>
<reference evidence="8" key="1">
    <citation type="submission" date="2021-02" db="EMBL/GenBank/DDBJ databases">
        <title>Taxonomy, biology and ecology of Rhodococcus bacteria occurring in California pistachio and other woody hosts as revealed by genome sequence analyses.</title>
        <authorList>
            <person name="Riely B."/>
            <person name="Gai Y."/>
        </authorList>
    </citation>
    <scope>NUCLEOTIDE SEQUENCE</scope>
    <source>
        <strain evidence="8">BP-295</strain>
    </source>
</reference>
<dbReference type="GO" id="GO:0005886">
    <property type="term" value="C:plasma membrane"/>
    <property type="evidence" value="ECO:0007669"/>
    <property type="project" value="UniProtKB-SubCell"/>
</dbReference>
<feature type="transmembrane region" description="Helical" evidence="6">
    <location>
        <begin position="206"/>
        <end position="226"/>
    </location>
</feature>
<dbReference type="InterPro" id="IPR020846">
    <property type="entry name" value="MFS_dom"/>
</dbReference>
<comment type="caution">
    <text evidence="8">The sequence shown here is derived from an EMBL/GenBank/DDBJ whole genome shotgun (WGS) entry which is preliminary data.</text>
</comment>
<accession>A0AAW4G284</accession>
<keyword evidence="3 6" id="KW-1133">Transmembrane helix</keyword>
<comment type="subcellular location">
    <subcellularLocation>
        <location evidence="1">Cell membrane</location>
        <topology evidence="1">Multi-pass membrane protein</topology>
    </subcellularLocation>
</comment>
<feature type="transmembrane region" description="Helical" evidence="6">
    <location>
        <begin position="338"/>
        <end position="357"/>
    </location>
</feature>
<dbReference type="PROSITE" id="PS50850">
    <property type="entry name" value="MFS"/>
    <property type="match status" value="1"/>
</dbReference>
<dbReference type="InterPro" id="IPR036259">
    <property type="entry name" value="MFS_trans_sf"/>
</dbReference>
<feature type="transmembrane region" description="Helical" evidence="6">
    <location>
        <begin position="436"/>
        <end position="456"/>
    </location>
</feature>
<dbReference type="InterPro" id="IPR011701">
    <property type="entry name" value="MFS"/>
</dbReference>
<evidence type="ECO:0000256" key="2">
    <source>
        <dbReference type="ARBA" id="ARBA00022692"/>
    </source>
</evidence>
<sequence>MTVTTASGSGPGRKPSASAAADAPTTSDFETLAARRGGVGPLGERRLTAWGLTSLLVSLYVINYADKAVLGIIAKPLRVELGLTAAQIGLVGSLFFLTFTIGGFFAGLLNRWMTLRWSLVLLGLCWAAAMLPMIAVAGFAVLLISRLFLGLAEGPSSALLHTAAYAWHPPARRALPGALLAGSASISKIAIAPLLTVITVGFGWRWALFALAAAGMVWAVVWLSVWRPGPYIASGRTKKVDDTEKAEASPADAEPATPWIRVFLAPTFITGALLVMSVYALVSVVLTWLPSYFEDGLGYSQLQSGSMFAFPSIVGLALMLLSSVTSDRMITKGASPRVLRIVVPSVGVLISGVLLFLLPSISTPIVCVLILSVGYGFAAMVFPLFNAAVAEICPPRQTAGTLGVFLAIMAIGGLVAPYATGVIVDAAATPAEGYATAFQMLGLVASVCAVLTLVFANPVRDRKRLRPNAVLTA</sequence>
<dbReference type="EMBL" id="JAFFGU010000002">
    <property type="protein sequence ID" value="MBM7277276.1"/>
    <property type="molecule type" value="Genomic_DNA"/>
</dbReference>
<feature type="compositionally biased region" description="Low complexity" evidence="5">
    <location>
        <begin position="15"/>
        <end position="25"/>
    </location>
</feature>
<keyword evidence="2 6" id="KW-0812">Transmembrane</keyword>
<dbReference type="AlphaFoldDB" id="A0AAW4G284"/>
<organism evidence="8 10">
    <name type="scientific">Gordonia rubripertincta</name>
    <name type="common">Rhodococcus corallinus</name>
    <dbReference type="NCBI Taxonomy" id="36822"/>
    <lineage>
        <taxon>Bacteria</taxon>
        <taxon>Bacillati</taxon>
        <taxon>Actinomycetota</taxon>
        <taxon>Actinomycetes</taxon>
        <taxon>Mycobacteriales</taxon>
        <taxon>Gordoniaceae</taxon>
        <taxon>Gordonia</taxon>
    </lineage>
</organism>
<feature type="transmembrane region" description="Helical" evidence="6">
    <location>
        <begin position="308"/>
        <end position="326"/>
    </location>
</feature>
<evidence type="ECO:0000313" key="10">
    <source>
        <dbReference type="Proteomes" id="UP001195196"/>
    </source>
</evidence>
<dbReference type="Pfam" id="PF07690">
    <property type="entry name" value="MFS_1"/>
    <property type="match status" value="1"/>
</dbReference>
<evidence type="ECO:0000256" key="5">
    <source>
        <dbReference type="SAM" id="MobiDB-lite"/>
    </source>
</evidence>
<evidence type="ECO:0000313" key="9">
    <source>
        <dbReference type="EMBL" id="MDG6780370.1"/>
    </source>
</evidence>
<dbReference type="SUPFAM" id="SSF103473">
    <property type="entry name" value="MFS general substrate transporter"/>
    <property type="match status" value="1"/>
</dbReference>
<dbReference type="Gene3D" id="1.20.1250.20">
    <property type="entry name" value="MFS general substrate transporter like domains"/>
    <property type="match status" value="2"/>
</dbReference>
<keyword evidence="4 6" id="KW-0472">Membrane</keyword>
<name>A0AAW4G284_GORRU</name>
<feature type="transmembrane region" description="Helical" evidence="6">
    <location>
        <begin position="262"/>
        <end position="288"/>
    </location>
</feature>
<dbReference type="InterPro" id="IPR050382">
    <property type="entry name" value="MFS_Na/Anion_cotransporter"/>
</dbReference>
<dbReference type="Proteomes" id="UP001195196">
    <property type="component" value="Unassembled WGS sequence"/>
</dbReference>
<feature type="transmembrane region" description="Helical" evidence="6">
    <location>
        <begin position="47"/>
        <end position="65"/>
    </location>
</feature>
<feature type="transmembrane region" description="Helical" evidence="6">
    <location>
        <begin position="85"/>
        <end position="107"/>
    </location>
</feature>
<evidence type="ECO:0000256" key="6">
    <source>
        <dbReference type="SAM" id="Phobius"/>
    </source>
</evidence>
<gene>
    <name evidence="8" type="ORF">JTZ10_05835</name>
    <name evidence="9" type="ORF">QBL07_05940</name>
</gene>
<evidence type="ECO:0000313" key="8">
    <source>
        <dbReference type="EMBL" id="MBM7277276.1"/>
    </source>
</evidence>
<evidence type="ECO:0000256" key="1">
    <source>
        <dbReference type="ARBA" id="ARBA00004651"/>
    </source>
</evidence>
<feature type="transmembrane region" description="Helical" evidence="6">
    <location>
        <begin position="119"/>
        <end position="141"/>
    </location>
</feature>
<dbReference type="PANTHER" id="PTHR11662">
    <property type="entry name" value="SOLUTE CARRIER FAMILY 17"/>
    <property type="match status" value="1"/>
</dbReference>
<dbReference type="KEGG" id="gru:GCWB2_07530"/>
<evidence type="ECO:0000259" key="7">
    <source>
        <dbReference type="PROSITE" id="PS50850"/>
    </source>
</evidence>
<dbReference type="PANTHER" id="PTHR11662:SF450">
    <property type="entry name" value="BLR1003 PROTEIN"/>
    <property type="match status" value="1"/>
</dbReference>
<dbReference type="GO" id="GO:0022857">
    <property type="term" value="F:transmembrane transporter activity"/>
    <property type="evidence" value="ECO:0007669"/>
    <property type="project" value="InterPro"/>
</dbReference>
<dbReference type="RefSeq" id="WP_005200986.1">
    <property type="nucleotide sequence ID" value="NZ_CP022580.1"/>
</dbReference>
<feature type="region of interest" description="Disordered" evidence="5">
    <location>
        <begin position="1"/>
        <end position="25"/>
    </location>
</feature>
<evidence type="ECO:0000256" key="3">
    <source>
        <dbReference type="ARBA" id="ARBA00022989"/>
    </source>
</evidence>
<protein>
    <submittedName>
        <fullName evidence="8">MFS transporter</fullName>
    </submittedName>
</protein>
<feature type="transmembrane region" description="Helical" evidence="6">
    <location>
        <begin position="363"/>
        <end position="390"/>
    </location>
</feature>
<proteinExistence type="predicted"/>